<feature type="domain" description="RNA polymerase sigma factor 70 region 4 type 2" evidence="8">
    <location>
        <begin position="146"/>
        <end position="188"/>
    </location>
</feature>
<evidence type="ECO:0000259" key="7">
    <source>
        <dbReference type="Pfam" id="PF04542"/>
    </source>
</evidence>
<evidence type="ECO:0000256" key="3">
    <source>
        <dbReference type="ARBA" id="ARBA00023082"/>
    </source>
</evidence>
<keyword evidence="4" id="KW-0238">DNA-binding</keyword>
<dbReference type="RefSeq" id="WP_221032632.1">
    <property type="nucleotide sequence ID" value="NZ_CP139781.1"/>
</dbReference>
<keyword evidence="5" id="KW-0804">Transcription</keyword>
<dbReference type="InterPro" id="IPR039425">
    <property type="entry name" value="RNA_pol_sigma-70-like"/>
</dbReference>
<dbReference type="InterPro" id="IPR007627">
    <property type="entry name" value="RNA_pol_sigma70_r2"/>
</dbReference>
<dbReference type="Pfam" id="PF04542">
    <property type="entry name" value="Sigma70_r2"/>
    <property type="match status" value="1"/>
</dbReference>
<dbReference type="PANTHER" id="PTHR43133">
    <property type="entry name" value="RNA POLYMERASE ECF-TYPE SIGMA FACTO"/>
    <property type="match status" value="1"/>
</dbReference>
<dbReference type="Gene3D" id="1.10.1740.10">
    <property type="match status" value="1"/>
</dbReference>
<dbReference type="Pfam" id="PF08281">
    <property type="entry name" value="Sigma70_r4_2"/>
    <property type="match status" value="1"/>
</dbReference>
<feature type="region of interest" description="Disordered" evidence="6">
    <location>
        <begin position="1"/>
        <end position="21"/>
    </location>
</feature>
<dbReference type="Gene3D" id="1.10.10.10">
    <property type="entry name" value="Winged helix-like DNA-binding domain superfamily/Winged helix DNA-binding domain"/>
    <property type="match status" value="1"/>
</dbReference>
<dbReference type="SUPFAM" id="SSF88659">
    <property type="entry name" value="Sigma3 and sigma4 domains of RNA polymerase sigma factors"/>
    <property type="match status" value="1"/>
</dbReference>
<dbReference type="EMBL" id="CP139781">
    <property type="protein sequence ID" value="WRQ85813.1"/>
    <property type="molecule type" value="Genomic_DNA"/>
</dbReference>
<evidence type="ECO:0000313" key="9">
    <source>
        <dbReference type="EMBL" id="WRQ85813.1"/>
    </source>
</evidence>
<dbReference type="Proteomes" id="UP000738431">
    <property type="component" value="Chromosome"/>
</dbReference>
<evidence type="ECO:0000259" key="8">
    <source>
        <dbReference type="Pfam" id="PF08281"/>
    </source>
</evidence>
<keyword evidence="2" id="KW-0805">Transcription regulation</keyword>
<dbReference type="InterPro" id="IPR013325">
    <property type="entry name" value="RNA_pol_sigma_r2"/>
</dbReference>
<name>A0ABZ1C297_9BACT</name>
<sequence length="196" mass="22091">MFSAASSPAARGMQDTDTAPPPEAELVREAQAGSESAARELVRLFNRPIYNYVVRMTGQVQDAEDITQDTFVKAFRALHKVDPDRPLINWLFTIARRTALNHFRGQKQWVELPEETLGDGADGPRREADLHERVDNLWAKARRVLNGREYEALWLRFGEELSTAETAAATGQTVPGIKTLIFRARQRLLAAKESFL</sequence>
<protein>
    <submittedName>
        <fullName evidence="9">Sigma-70 family RNA polymerase sigma factor</fullName>
    </submittedName>
</protein>
<evidence type="ECO:0000256" key="2">
    <source>
        <dbReference type="ARBA" id="ARBA00023015"/>
    </source>
</evidence>
<keyword evidence="10" id="KW-1185">Reference proteome</keyword>
<comment type="similarity">
    <text evidence="1">Belongs to the sigma-70 factor family. ECF subfamily.</text>
</comment>
<dbReference type="NCBIfam" id="TIGR02937">
    <property type="entry name" value="sigma70-ECF"/>
    <property type="match status" value="1"/>
</dbReference>
<evidence type="ECO:0000256" key="1">
    <source>
        <dbReference type="ARBA" id="ARBA00010641"/>
    </source>
</evidence>
<evidence type="ECO:0000313" key="10">
    <source>
        <dbReference type="Proteomes" id="UP000738431"/>
    </source>
</evidence>
<feature type="domain" description="RNA polymerase sigma-70 region 2" evidence="7">
    <location>
        <begin position="41"/>
        <end position="107"/>
    </location>
</feature>
<gene>
    <name evidence="9" type="ORF">K1X11_013455</name>
</gene>
<evidence type="ECO:0000256" key="4">
    <source>
        <dbReference type="ARBA" id="ARBA00023125"/>
    </source>
</evidence>
<proteinExistence type="inferred from homology"/>
<reference evidence="9 10" key="1">
    <citation type="submission" date="2023-12" db="EMBL/GenBank/DDBJ databases">
        <title>Description of an unclassified Opitutus bacterium of Verrucomicrobiota.</title>
        <authorList>
            <person name="Zhang D.-F."/>
        </authorList>
    </citation>
    <scope>NUCLEOTIDE SEQUENCE [LARGE SCALE GENOMIC DNA]</scope>
    <source>
        <strain evidence="9 10">WL0086</strain>
    </source>
</reference>
<dbReference type="InterPro" id="IPR036388">
    <property type="entry name" value="WH-like_DNA-bd_sf"/>
</dbReference>
<keyword evidence="3" id="KW-0731">Sigma factor</keyword>
<dbReference type="SUPFAM" id="SSF88946">
    <property type="entry name" value="Sigma2 domain of RNA polymerase sigma factors"/>
    <property type="match status" value="1"/>
</dbReference>
<dbReference type="CDD" id="cd06171">
    <property type="entry name" value="Sigma70_r4"/>
    <property type="match status" value="1"/>
</dbReference>
<dbReference type="InterPro" id="IPR014284">
    <property type="entry name" value="RNA_pol_sigma-70_dom"/>
</dbReference>
<evidence type="ECO:0000256" key="5">
    <source>
        <dbReference type="ARBA" id="ARBA00023163"/>
    </source>
</evidence>
<organism evidence="9 10">
    <name type="scientific">Actomonas aquatica</name>
    <dbReference type="NCBI Taxonomy" id="2866162"/>
    <lineage>
        <taxon>Bacteria</taxon>
        <taxon>Pseudomonadati</taxon>
        <taxon>Verrucomicrobiota</taxon>
        <taxon>Opitutia</taxon>
        <taxon>Opitutales</taxon>
        <taxon>Opitutaceae</taxon>
        <taxon>Actomonas</taxon>
    </lineage>
</organism>
<accession>A0ABZ1C297</accession>
<dbReference type="InterPro" id="IPR013249">
    <property type="entry name" value="RNA_pol_sigma70_r4_t2"/>
</dbReference>
<dbReference type="InterPro" id="IPR013324">
    <property type="entry name" value="RNA_pol_sigma_r3/r4-like"/>
</dbReference>
<evidence type="ECO:0000256" key="6">
    <source>
        <dbReference type="SAM" id="MobiDB-lite"/>
    </source>
</evidence>
<dbReference type="PANTHER" id="PTHR43133:SF8">
    <property type="entry name" value="RNA POLYMERASE SIGMA FACTOR HI_1459-RELATED"/>
    <property type="match status" value="1"/>
</dbReference>